<keyword evidence="4" id="KW-1185">Reference proteome</keyword>
<feature type="chain" id="PRO_5003168880" description="DUF4185 domain-containing protein" evidence="1">
    <location>
        <begin position="28"/>
        <end position="657"/>
    </location>
</feature>
<dbReference type="HOGENOM" id="CLU_027566_1_0_7"/>
<evidence type="ECO:0000256" key="1">
    <source>
        <dbReference type="SAM" id="SignalP"/>
    </source>
</evidence>
<sequence length="657" mass="71243">MIRIQSWKQCAVVLSLGIFLSAGGAWALTPTNVTQVARVTGAGLSGESLPNPNQTHVNYEVMGTDLGILWDKGGGEVFALFGDTFGHGWCGNGGCGGGWRSNVLAKSSDRNLADGLAFSTMIQDASRHAKEILPSKKLDFDEITVIPTAGVTVGSRHYIHYMSVNHWGDAGRWSTNYAGIAYSDDNGQNWVKHASARWPNNATFSNPFQMAAFVKNGGFVYMYATPNGRFGNVFLARVPEGALLNINDYRYWDGNGWSASQAAAVPVVIGVAGELSVVYHPTFGRFLMTYLNEHRQAVVMRDAATPTGPWSGEKILASGARFPGLYNAFIHPWSLTGPDLYFVTSQWTPYNTFLMRATLTADTFGDNLLSEPGFETQAATPTMAPWWVIGQGGVDRGLGQARTGSNEGFVRYNSGWNALKQSVVVQPYTDYTLRGWVRTSANNTEGYFGARGANNGPVVGETPFGSMTNYSQLSVTFNSGPNTIIEVYSGIWARNGDTWMQLDDVSLTRGANLVAQGGFEQQPGSAATSPWYVEGNGGVDRGLGFARSGANNGYVRNNVKSWNALKQEVAVTPNTNYVLSAWVRTSNTFNEGYFGARVLRGGPILNELKLTQPVAGYTQVTAQFNSGTQHSVEIFAGFWANAGDTWLQADDFVLTRN</sequence>
<proteinExistence type="predicted"/>
<keyword evidence="1" id="KW-0732">Signal</keyword>
<dbReference type="eggNOG" id="COG3291">
    <property type="taxonomic scope" value="Bacteria"/>
</dbReference>
<evidence type="ECO:0000313" key="3">
    <source>
        <dbReference type="EMBL" id="ADO69827.1"/>
    </source>
</evidence>
<evidence type="ECO:0000259" key="2">
    <source>
        <dbReference type="Pfam" id="PF13810"/>
    </source>
</evidence>
<dbReference type="OrthoDB" id="284233at2"/>
<accession>E3FY90</accession>
<feature type="domain" description="DUF4185" evidence="2">
    <location>
        <begin position="52"/>
        <end position="356"/>
    </location>
</feature>
<feature type="signal peptide" evidence="1">
    <location>
        <begin position="1"/>
        <end position="27"/>
    </location>
</feature>
<dbReference type="InterPro" id="IPR025442">
    <property type="entry name" value="DUF4185"/>
</dbReference>
<dbReference type="EMBL" id="CP002271">
    <property type="protein sequence ID" value="ADO69827.1"/>
    <property type="molecule type" value="Genomic_DNA"/>
</dbReference>
<name>E3FY90_STIAD</name>
<dbReference type="Proteomes" id="UP000001351">
    <property type="component" value="Chromosome"/>
</dbReference>
<dbReference type="Pfam" id="PF13810">
    <property type="entry name" value="DUF4185"/>
    <property type="match status" value="1"/>
</dbReference>
<reference evidence="3 4" key="1">
    <citation type="journal article" date="2011" name="Mol. Biol. Evol.">
        <title>Comparative genomic analysis of fruiting body formation in Myxococcales.</title>
        <authorList>
            <person name="Huntley S."/>
            <person name="Hamann N."/>
            <person name="Wegener-Feldbrugge S."/>
            <person name="Treuner-Lange A."/>
            <person name="Kube M."/>
            <person name="Reinhardt R."/>
            <person name="Klages S."/>
            <person name="Muller R."/>
            <person name="Ronning C.M."/>
            <person name="Nierman W.C."/>
            <person name="Sogaard-Andersen L."/>
        </authorList>
    </citation>
    <scope>NUCLEOTIDE SEQUENCE [LARGE SCALE GENOMIC DNA]</scope>
    <source>
        <strain evidence="3 4">DW4/3-1</strain>
    </source>
</reference>
<dbReference type="eggNOG" id="COG4409">
    <property type="taxonomic scope" value="Bacteria"/>
</dbReference>
<dbReference type="AlphaFoldDB" id="E3FY90"/>
<dbReference type="Gene3D" id="2.60.120.260">
    <property type="entry name" value="Galactose-binding domain-like"/>
    <property type="match status" value="2"/>
</dbReference>
<dbReference type="STRING" id="378806.STAUR_2023"/>
<evidence type="ECO:0000313" key="4">
    <source>
        <dbReference type="Proteomes" id="UP000001351"/>
    </source>
</evidence>
<dbReference type="RefSeq" id="WP_013374997.1">
    <property type="nucleotide sequence ID" value="NC_014623.1"/>
</dbReference>
<gene>
    <name evidence="3" type="ordered locus">STAUR_2023</name>
</gene>
<dbReference type="KEGG" id="sur:STAUR_2023"/>
<organism evidence="3 4">
    <name type="scientific">Stigmatella aurantiaca (strain DW4/3-1)</name>
    <dbReference type="NCBI Taxonomy" id="378806"/>
    <lineage>
        <taxon>Bacteria</taxon>
        <taxon>Pseudomonadati</taxon>
        <taxon>Myxococcota</taxon>
        <taxon>Myxococcia</taxon>
        <taxon>Myxococcales</taxon>
        <taxon>Cystobacterineae</taxon>
        <taxon>Archangiaceae</taxon>
        <taxon>Stigmatella</taxon>
    </lineage>
</organism>
<protein>
    <recommendedName>
        <fullName evidence="2">DUF4185 domain-containing protein</fullName>
    </recommendedName>
</protein>